<gene>
    <name evidence="10" type="primary">uraH</name>
    <name evidence="10" type="ORF">FDO65_02675</name>
</gene>
<feature type="region of interest" description="Disordered" evidence="8">
    <location>
        <begin position="15"/>
        <end position="42"/>
    </location>
</feature>
<dbReference type="PANTHER" id="PTHR10395:SF7">
    <property type="entry name" value="5-HYDROXYISOURATE HYDROLASE"/>
    <property type="match status" value="1"/>
</dbReference>
<proteinExistence type="inferred from homology"/>
<evidence type="ECO:0000256" key="2">
    <source>
        <dbReference type="ARBA" id="ARBA00002704"/>
    </source>
</evidence>
<evidence type="ECO:0000256" key="1">
    <source>
        <dbReference type="ARBA" id="ARBA00001043"/>
    </source>
</evidence>
<dbReference type="NCBIfam" id="TIGR02962">
    <property type="entry name" value="hdxy_isourate"/>
    <property type="match status" value="1"/>
</dbReference>
<feature type="domain" description="Transthyretin/hydroxyisourate hydrolase" evidence="9">
    <location>
        <begin position="1"/>
        <end position="122"/>
    </location>
</feature>
<dbReference type="SUPFAM" id="SSF49472">
    <property type="entry name" value="Transthyretin (synonym: prealbumin)"/>
    <property type="match status" value="1"/>
</dbReference>
<name>A0A4U6QKI3_9ACTN</name>
<dbReference type="InterPro" id="IPR014306">
    <property type="entry name" value="Hydroxyisourate_hydrolase"/>
</dbReference>
<comment type="catalytic activity">
    <reaction evidence="1 7">
        <text>5-hydroxyisourate + H2O = 5-hydroxy-2-oxo-4-ureido-2,5-dihydro-1H-imidazole-5-carboxylate + H(+)</text>
        <dbReference type="Rhea" id="RHEA:23736"/>
        <dbReference type="ChEBI" id="CHEBI:15377"/>
        <dbReference type="ChEBI" id="CHEBI:15378"/>
        <dbReference type="ChEBI" id="CHEBI:18072"/>
        <dbReference type="ChEBI" id="CHEBI:58639"/>
        <dbReference type="EC" id="3.5.2.17"/>
    </reaction>
</comment>
<dbReference type="PANTHER" id="PTHR10395">
    <property type="entry name" value="URICASE AND TRANSTHYRETIN-RELATED"/>
    <property type="match status" value="1"/>
</dbReference>
<accession>A0A4U6QKI3</accession>
<sequence>MSLSTHVLDAATGRPASGVALRLSRQAPSPDDRWEEDVGGVTDADGRHRFARARGDGPDARTTEEFPAGVYRLSFATGDYFAATGQTGFYPEVTVTFQVTDPQAHHHVPLLLSPYAFSTYKGS</sequence>
<dbReference type="RefSeq" id="WP_137447922.1">
    <property type="nucleotide sequence ID" value="NZ_SZZH01000001.1"/>
</dbReference>
<evidence type="ECO:0000256" key="4">
    <source>
        <dbReference type="ARBA" id="ARBA00011881"/>
    </source>
</evidence>
<evidence type="ECO:0000256" key="6">
    <source>
        <dbReference type="ARBA" id="ARBA00022801"/>
    </source>
</evidence>
<dbReference type="Proteomes" id="UP000306985">
    <property type="component" value="Unassembled WGS sequence"/>
</dbReference>
<evidence type="ECO:0000313" key="10">
    <source>
        <dbReference type="EMBL" id="TKV60618.1"/>
    </source>
</evidence>
<comment type="function">
    <text evidence="2">Catalyzes the hydrolysis of 5-hydroxyisourate (HIU) to 2-oxo-4-hydroxy-4-carboxy-5-ureidoimidazoline (OHCU).</text>
</comment>
<evidence type="ECO:0000256" key="7">
    <source>
        <dbReference type="RuleBase" id="RU361270"/>
    </source>
</evidence>
<evidence type="ECO:0000313" key="11">
    <source>
        <dbReference type="Proteomes" id="UP000306985"/>
    </source>
</evidence>
<dbReference type="CDD" id="cd05822">
    <property type="entry name" value="TLP_HIUase"/>
    <property type="match status" value="1"/>
</dbReference>
<dbReference type="Gene3D" id="2.60.40.180">
    <property type="entry name" value="Transthyretin/hydroxyisourate hydrolase domain"/>
    <property type="match status" value="1"/>
</dbReference>
<keyword evidence="6 7" id="KW-0378">Hydrolase</keyword>
<dbReference type="SMART" id="SM00095">
    <property type="entry name" value="TR_THY"/>
    <property type="match status" value="1"/>
</dbReference>
<keyword evidence="11" id="KW-1185">Reference proteome</keyword>
<dbReference type="GO" id="GO:0033971">
    <property type="term" value="F:hydroxyisourate hydrolase activity"/>
    <property type="evidence" value="ECO:0007669"/>
    <property type="project" value="UniProtKB-EC"/>
</dbReference>
<keyword evidence="5 7" id="KW-0659">Purine metabolism</keyword>
<evidence type="ECO:0000256" key="5">
    <source>
        <dbReference type="ARBA" id="ARBA00022631"/>
    </source>
</evidence>
<dbReference type="OrthoDB" id="9792386at2"/>
<dbReference type="GO" id="GO:0006144">
    <property type="term" value="P:purine nucleobase metabolic process"/>
    <property type="evidence" value="ECO:0007669"/>
    <property type="project" value="UniProtKB-KW"/>
</dbReference>
<organism evidence="10 11">
    <name type="scientific">Nakamurella flava</name>
    <dbReference type="NCBI Taxonomy" id="2576308"/>
    <lineage>
        <taxon>Bacteria</taxon>
        <taxon>Bacillati</taxon>
        <taxon>Actinomycetota</taxon>
        <taxon>Actinomycetes</taxon>
        <taxon>Nakamurellales</taxon>
        <taxon>Nakamurellaceae</taxon>
        <taxon>Nakamurella</taxon>
    </lineage>
</organism>
<dbReference type="InterPro" id="IPR036817">
    <property type="entry name" value="Transthyretin/HIU_hydrolase_sf"/>
</dbReference>
<evidence type="ECO:0000259" key="9">
    <source>
        <dbReference type="SMART" id="SM00095"/>
    </source>
</evidence>
<dbReference type="EC" id="3.5.2.17" evidence="7"/>
<protein>
    <recommendedName>
        <fullName evidence="7">5-hydroxyisourate hydrolase</fullName>
        <shortName evidence="7">HIU hydrolase</shortName>
        <shortName evidence="7">HIUHase</shortName>
        <ecNumber evidence="7">3.5.2.17</ecNumber>
    </recommendedName>
</protein>
<comment type="subunit">
    <text evidence="4 7">Homotetramer.</text>
</comment>
<evidence type="ECO:0000256" key="8">
    <source>
        <dbReference type="SAM" id="MobiDB-lite"/>
    </source>
</evidence>
<dbReference type="AlphaFoldDB" id="A0A4U6QKI3"/>
<evidence type="ECO:0000256" key="3">
    <source>
        <dbReference type="ARBA" id="ARBA00009850"/>
    </source>
</evidence>
<comment type="caution">
    <text evidence="10">The sequence shown here is derived from an EMBL/GenBank/DDBJ whole genome shotgun (WGS) entry which is preliminary data.</text>
</comment>
<reference evidence="10 11" key="1">
    <citation type="submission" date="2019-05" db="EMBL/GenBank/DDBJ databases">
        <title>Nakamurella sp. N5BH11, whole genome shotgun sequence.</title>
        <authorList>
            <person name="Tuo L."/>
        </authorList>
    </citation>
    <scope>NUCLEOTIDE SEQUENCE [LARGE SCALE GENOMIC DNA]</scope>
    <source>
        <strain evidence="10 11">N5BH11</strain>
    </source>
</reference>
<dbReference type="Pfam" id="PF00576">
    <property type="entry name" value="Transthyretin"/>
    <property type="match status" value="1"/>
</dbReference>
<dbReference type="EMBL" id="SZZH01000001">
    <property type="protein sequence ID" value="TKV60618.1"/>
    <property type="molecule type" value="Genomic_DNA"/>
</dbReference>
<dbReference type="InterPro" id="IPR023416">
    <property type="entry name" value="Transthyretin/HIU_hydrolase_d"/>
</dbReference>
<comment type="similarity">
    <text evidence="3 7">Belongs to the transthyretin family. 5-hydroxyisourate hydrolase subfamily.</text>
</comment>